<organism evidence="2 3">
    <name type="scientific">Hymenobacter aranciens</name>
    <dbReference type="NCBI Taxonomy" id="3063996"/>
    <lineage>
        <taxon>Bacteria</taxon>
        <taxon>Pseudomonadati</taxon>
        <taxon>Bacteroidota</taxon>
        <taxon>Cytophagia</taxon>
        <taxon>Cytophagales</taxon>
        <taxon>Hymenobacteraceae</taxon>
        <taxon>Hymenobacter</taxon>
    </lineage>
</organism>
<accession>A0ABT9BDJ7</accession>
<reference evidence="2" key="1">
    <citation type="submission" date="2023-07" db="EMBL/GenBank/DDBJ databases">
        <authorList>
            <person name="Kim M.K."/>
        </authorList>
    </citation>
    <scope>NUCLEOTIDE SEQUENCE</scope>
    <source>
        <strain evidence="2">ASUV-10-1</strain>
    </source>
</reference>
<name>A0ABT9BDJ7_9BACT</name>
<dbReference type="PROSITE" id="PS51257">
    <property type="entry name" value="PROKAR_LIPOPROTEIN"/>
    <property type="match status" value="1"/>
</dbReference>
<evidence type="ECO:0000313" key="2">
    <source>
        <dbReference type="EMBL" id="MDO7876336.1"/>
    </source>
</evidence>
<keyword evidence="3" id="KW-1185">Reference proteome</keyword>
<sequence length="254" mass="24532">MKNVFHTLTLTVVAGGALLLAGCDADNPSPNVSGTGSITGQIEPAEAVYIVNASNNANRTFNAQTSPVAGTYSFSNLADGTYTITYTAGTGYNTPAPQNVTVSGGGVATAPTVMATRIGTPGGGTTTGSNSLSVGGTAVALSTASAVSQAGSLAIIMGGASGQTVSLIVPSFANAAGTFPLTAPAMLTYAVISGTSAQQWDTMGAGGTGTLTVTAVGTNPRTVSGTFTATAVPSAAGGGTGNKAISGSFSNLAY</sequence>
<comment type="caution">
    <text evidence="2">The sequence shown here is derived from an EMBL/GenBank/DDBJ whole genome shotgun (WGS) entry which is preliminary data.</text>
</comment>
<feature type="chain" id="PRO_5045802325" evidence="1">
    <location>
        <begin position="26"/>
        <end position="254"/>
    </location>
</feature>
<feature type="signal peptide" evidence="1">
    <location>
        <begin position="1"/>
        <end position="25"/>
    </location>
</feature>
<gene>
    <name evidence="2" type="ORF">Q5H93_16450</name>
</gene>
<evidence type="ECO:0000313" key="3">
    <source>
        <dbReference type="Proteomes" id="UP001176429"/>
    </source>
</evidence>
<dbReference type="EMBL" id="JAUQSY010000011">
    <property type="protein sequence ID" value="MDO7876336.1"/>
    <property type="molecule type" value="Genomic_DNA"/>
</dbReference>
<dbReference type="InterPro" id="IPR013784">
    <property type="entry name" value="Carb-bd-like_fold"/>
</dbReference>
<proteinExistence type="predicted"/>
<dbReference type="RefSeq" id="WP_305007695.1">
    <property type="nucleotide sequence ID" value="NZ_JAUQSY010000011.1"/>
</dbReference>
<dbReference type="Gene3D" id="2.60.40.1120">
    <property type="entry name" value="Carboxypeptidase-like, regulatory domain"/>
    <property type="match status" value="1"/>
</dbReference>
<protein>
    <submittedName>
        <fullName evidence="2">DUF6252 family protein</fullName>
    </submittedName>
</protein>
<evidence type="ECO:0000256" key="1">
    <source>
        <dbReference type="SAM" id="SignalP"/>
    </source>
</evidence>
<dbReference type="SUPFAM" id="SSF49452">
    <property type="entry name" value="Starch-binding domain-like"/>
    <property type="match status" value="1"/>
</dbReference>
<dbReference type="Proteomes" id="UP001176429">
    <property type="component" value="Unassembled WGS sequence"/>
</dbReference>
<keyword evidence="1" id="KW-0732">Signal</keyword>